<evidence type="ECO:0000256" key="1">
    <source>
        <dbReference type="ARBA" id="ARBA00022729"/>
    </source>
</evidence>
<dbReference type="Proteomes" id="UP000075243">
    <property type="component" value="Chromosome 11"/>
</dbReference>
<evidence type="ECO:0000313" key="5">
    <source>
        <dbReference type="EMBL" id="KYP55388.1"/>
    </source>
</evidence>
<dbReference type="EC" id="3.1.1.11" evidence="5"/>
<name>A0A151SKR7_CAJCA</name>
<comment type="similarity">
    <text evidence="2">Belongs to the PMEI family.</text>
</comment>
<protein>
    <submittedName>
        <fullName evidence="5">21 kDa protein</fullName>
        <ecNumber evidence="5">3.1.1.11</ecNumber>
    </submittedName>
</protein>
<evidence type="ECO:0000259" key="4">
    <source>
        <dbReference type="SMART" id="SM00856"/>
    </source>
</evidence>
<evidence type="ECO:0000256" key="3">
    <source>
        <dbReference type="SAM" id="SignalP"/>
    </source>
</evidence>
<organism evidence="5 6">
    <name type="scientific">Cajanus cajan</name>
    <name type="common">Pigeon pea</name>
    <name type="synonym">Cajanus indicus</name>
    <dbReference type="NCBI Taxonomy" id="3821"/>
    <lineage>
        <taxon>Eukaryota</taxon>
        <taxon>Viridiplantae</taxon>
        <taxon>Streptophyta</taxon>
        <taxon>Embryophyta</taxon>
        <taxon>Tracheophyta</taxon>
        <taxon>Spermatophyta</taxon>
        <taxon>Magnoliopsida</taxon>
        <taxon>eudicotyledons</taxon>
        <taxon>Gunneridae</taxon>
        <taxon>Pentapetalae</taxon>
        <taxon>rosids</taxon>
        <taxon>fabids</taxon>
        <taxon>Fabales</taxon>
        <taxon>Fabaceae</taxon>
        <taxon>Papilionoideae</taxon>
        <taxon>50 kb inversion clade</taxon>
        <taxon>NPAAA clade</taxon>
        <taxon>indigoferoid/millettioid clade</taxon>
        <taxon>Phaseoleae</taxon>
        <taxon>Cajanus</taxon>
    </lineage>
</organism>
<dbReference type="Gene3D" id="1.20.140.40">
    <property type="entry name" value="Invertase/pectin methylesterase inhibitor family protein"/>
    <property type="match status" value="1"/>
</dbReference>
<feature type="chain" id="PRO_5007588568" evidence="3">
    <location>
        <begin position="25"/>
        <end position="152"/>
    </location>
</feature>
<dbReference type="InterPro" id="IPR051955">
    <property type="entry name" value="PME_Inhibitor"/>
</dbReference>
<accession>A0A151SKR7</accession>
<dbReference type="OrthoDB" id="1430376at2759"/>
<dbReference type="STRING" id="3821.A0A151SKR7"/>
<dbReference type="EMBL" id="CM003613">
    <property type="protein sequence ID" value="KYP55388.1"/>
    <property type="molecule type" value="Genomic_DNA"/>
</dbReference>
<dbReference type="GO" id="GO:0004857">
    <property type="term" value="F:enzyme inhibitor activity"/>
    <property type="evidence" value="ECO:0007669"/>
    <property type="project" value="InterPro"/>
</dbReference>
<dbReference type="Pfam" id="PF04043">
    <property type="entry name" value="PMEI"/>
    <property type="match status" value="1"/>
</dbReference>
<dbReference type="PANTHER" id="PTHR31080:SF207">
    <property type="entry name" value="PECTINESTERASE INHIBITOR 9"/>
    <property type="match status" value="1"/>
</dbReference>
<dbReference type="Gramene" id="C.cajan_01562.t">
    <property type="protein sequence ID" value="C.cajan_01562.t.cds1"/>
    <property type="gene ID" value="C.cajan_01562"/>
</dbReference>
<evidence type="ECO:0000313" key="6">
    <source>
        <dbReference type="Proteomes" id="UP000075243"/>
    </source>
</evidence>
<proteinExistence type="inferred from homology"/>
<keyword evidence="6" id="KW-1185">Reference proteome</keyword>
<dbReference type="PANTHER" id="PTHR31080">
    <property type="entry name" value="PECTINESTERASE INHIBITOR-LIKE"/>
    <property type="match status" value="1"/>
</dbReference>
<dbReference type="NCBIfam" id="TIGR01614">
    <property type="entry name" value="PME_inhib"/>
    <property type="match status" value="1"/>
</dbReference>
<dbReference type="AlphaFoldDB" id="A0A151SKR7"/>
<feature type="domain" description="Pectinesterase inhibitor" evidence="4">
    <location>
        <begin position="1"/>
        <end position="145"/>
    </location>
</feature>
<evidence type="ECO:0000256" key="2">
    <source>
        <dbReference type="ARBA" id="ARBA00038471"/>
    </source>
</evidence>
<dbReference type="CDD" id="cd15798">
    <property type="entry name" value="PMEI-like_3"/>
    <property type="match status" value="1"/>
</dbReference>
<dbReference type="SUPFAM" id="SSF101148">
    <property type="entry name" value="Plant invertase/pectin methylesterase inhibitor"/>
    <property type="match status" value="1"/>
</dbReference>
<feature type="signal peptide" evidence="3">
    <location>
        <begin position="1"/>
        <end position="24"/>
    </location>
</feature>
<keyword evidence="1 3" id="KW-0732">Signal</keyword>
<dbReference type="GO" id="GO:0030599">
    <property type="term" value="F:pectinesterase activity"/>
    <property type="evidence" value="ECO:0007669"/>
    <property type="project" value="UniProtKB-EC"/>
</dbReference>
<dbReference type="InterPro" id="IPR035513">
    <property type="entry name" value="Invertase/methylesterase_inhib"/>
</dbReference>
<sequence>MAAKLVGFCFVILNVVLHVSTSSGQGEQQQALTALSASVTKTQSCIAFLKTLSPANKAVQDCIETITSSVDHLTKSVKELGLVGKPNEDLALHVNNVKTWVSAAITDQTDCLDGLDGPNADAKLRDSIRPKVVESSQAVSSALASINRLPTK</sequence>
<dbReference type="InterPro" id="IPR006501">
    <property type="entry name" value="Pectinesterase_inhib_dom"/>
</dbReference>
<dbReference type="SMART" id="SM00856">
    <property type="entry name" value="PMEI"/>
    <property type="match status" value="1"/>
</dbReference>
<keyword evidence="5" id="KW-0378">Hydrolase</keyword>
<gene>
    <name evidence="5" type="ORF">KK1_001600</name>
</gene>
<reference evidence="5 6" key="1">
    <citation type="journal article" date="2012" name="Nat. Biotechnol.">
        <title>Draft genome sequence of pigeonpea (Cajanus cajan), an orphan legume crop of resource-poor farmers.</title>
        <authorList>
            <person name="Varshney R.K."/>
            <person name="Chen W."/>
            <person name="Li Y."/>
            <person name="Bharti A.K."/>
            <person name="Saxena R.K."/>
            <person name="Schlueter J.A."/>
            <person name="Donoghue M.T."/>
            <person name="Azam S."/>
            <person name="Fan G."/>
            <person name="Whaley A.M."/>
            <person name="Farmer A.D."/>
            <person name="Sheridan J."/>
            <person name="Iwata A."/>
            <person name="Tuteja R."/>
            <person name="Penmetsa R.V."/>
            <person name="Wu W."/>
            <person name="Upadhyaya H.D."/>
            <person name="Yang S.P."/>
            <person name="Shah T."/>
            <person name="Saxena K.B."/>
            <person name="Michael T."/>
            <person name="McCombie W.R."/>
            <person name="Yang B."/>
            <person name="Zhang G."/>
            <person name="Yang H."/>
            <person name="Wang J."/>
            <person name="Spillane C."/>
            <person name="Cook D.R."/>
            <person name="May G.D."/>
            <person name="Xu X."/>
            <person name="Jackson S.A."/>
        </authorList>
    </citation>
    <scope>NUCLEOTIDE SEQUENCE [LARGE SCALE GENOMIC DNA]</scope>
    <source>
        <strain evidence="6">cv. Asha</strain>
    </source>
</reference>